<dbReference type="EMBL" id="CADCXV010000865">
    <property type="protein sequence ID" value="CAB0037702.1"/>
    <property type="molecule type" value="Genomic_DNA"/>
</dbReference>
<protein>
    <submittedName>
        <fullName evidence="1">Uncharacterized protein</fullName>
    </submittedName>
</protein>
<proteinExistence type="predicted"/>
<name>A0A6H5IQ50_9HYME</name>
<keyword evidence="2" id="KW-1185">Reference proteome</keyword>
<reference evidence="1 2" key="1">
    <citation type="submission" date="2020-02" db="EMBL/GenBank/DDBJ databases">
        <authorList>
            <person name="Ferguson B K."/>
        </authorList>
    </citation>
    <scope>NUCLEOTIDE SEQUENCE [LARGE SCALE GENOMIC DNA]</scope>
</reference>
<gene>
    <name evidence="1" type="ORF">TBRA_LOCUS9518</name>
</gene>
<evidence type="ECO:0000313" key="1">
    <source>
        <dbReference type="EMBL" id="CAB0037702.1"/>
    </source>
</evidence>
<dbReference type="AlphaFoldDB" id="A0A6H5IQ50"/>
<accession>A0A6H5IQ50</accession>
<organism evidence="1 2">
    <name type="scientific">Trichogramma brassicae</name>
    <dbReference type="NCBI Taxonomy" id="86971"/>
    <lineage>
        <taxon>Eukaryota</taxon>
        <taxon>Metazoa</taxon>
        <taxon>Ecdysozoa</taxon>
        <taxon>Arthropoda</taxon>
        <taxon>Hexapoda</taxon>
        <taxon>Insecta</taxon>
        <taxon>Pterygota</taxon>
        <taxon>Neoptera</taxon>
        <taxon>Endopterygota</taxon>
        <taxon>Hymenoptera</taxon>
        <taxon>Apocrita</taxon>
        <taxon>Proctotrupomorpha</taxon>
        <taxon>Chalcidoidea</taxon>
        <taxon>Trichogrammatidae</taxon>
        <taxon>Trichogramma</taxon>
    </lineage>
</organism>
<evidence type="ECO:0000313" key="2">
    <source>
        <dbReference type="Proteomes" id="UP000479190"/>
    </source>
</evidence>
<dbReference type="Proteomes" id="UP000479190">
    <property type="component" value="Unassembled WGS sequence"/>
</dbReference>
<sequence length="58" mass="6736">MTFLQISSCTCYIQNLYDLRVPSFEQTLFLSKFHLALVACEIFPTFMDCLLVCFQACQ</sequence>